<dbReference type="PANTHER" id="PTHR43289">
    <property type="entry name" value="MITOGEN-ACTIVATED PROTEIN KINASE KINASE KINASE 20-RELATED"/>
    <property type="match status" value="1"/>
</dbReference>
<dbReference type="Proteomes" id="UP000293671">
    <property type="component" value="Unassembled WGS sequence"/>
</dbReference>
<evidence type="ECO:0000256" key="2">
    <source>
        <dbReference type="ARBA" id="ARBA00022741"/>
    </source>
</evidence>
<evidence type="ECO:0000259" key="5">
    <source>
        <dbReference type="PROSITE" id="PS50011"/>
    </source>
</evidence>
<dbReference type="GO" id="GO:0005524">
    <property type="term" value="F:ATP binding"/>
    <property type="evidence" value="ECO:0007669"/>
    <property type="project" value="UniProtKB-KW"/>
</dbReference>
<dbReference type="AlphaFoldDB" id="A0A4Q7VNI9"/>
<dbReference type="PROSITE" id="PS50011">
    <property type="entry name" value="PROTEIN_KINASE_DOM"/>
    <property type="match status" value="1"/>
</dbReference>
<feature type="domain" description="Protein kinase" evidence="5">
    <location>
        <begin position="75"/>
        <end position="343"/>
    </location>
</feature>
<reference evidence="6 7" key="1">
    <citation type="submission" date="2019-02" db="EMBL/GenBank/DDBJ databases">
        <title>Genomic Encyclopedia of Type Strains, Phase IV (KMG-IV): sequencing the most valuable type-strain genomes for metagenomic binning, comparative biology and taxonomic classification.</title>
        <authorList>
            <person name="Goeker M."/>
        </authorList>
    </citation>
    <scope>NUCLEOTIDE SEQUENCE [LARGE SCALE GENOMIC DNA]</scope>
    <source>
        <strain evidence="6 7">DSM 19570</strain>
    </source>
</reference>
<keyword evidence="2" id="KW-0547">Nucleotide-binding</keyword>
<accession>A0A4Q7VNI9</accession>
<keyword evidence="7" id="KW-1185">Reference proteome</keyword>
<organism evidence="6 7">
    <name type="scientific">Rivibacter subsaxonicus</name>
    <dbReference type="NCBI Taxonomy" id="457575"/>
    <lineage>
        <taxon>Bacteria</taxon>
        <taxon>Pseudomonadati</taxon>
        <taxon>Pseudomonadota</taxon>
        <taxon>Betaproteobacteria</taxon>
        <taxon>Burkholderiales</taxon>
        <taxon>Rivibacter</taxon>
    </lineage>
</organism>
<dbReference type="GO" id="GO:0004674">
    <property type="term" value="F:protein serine/threonine kinase activity"/>
    <property type="evidence" value="ECO:0007669"/>
    <property type="project" value="TreeGrafter"/>
</dbReference>
<dbReference type="SMART" id="SM00220">
    <property type="entry name" value="S_TKc"/>
    <property type="match status" value="1"/>
</dbReference>
<evidence type="ECO:0000256" key="1">
    <source>
        <dbReference type="ARBA" id="ARBA00022679"/>
    </source>
</evidence>
<evidence type="ECO:0000313" key="7">
    <source>
        <dbReference type="Proteomes" id="UP000293671"/>
    </source>
</evidence>
<dbReference type="PROSITE" id="PS00108">
    <property type="entry name" value="PROTEIN_KINASE_ST"/>
    <property type="match status" value="1"/>
</dbReference>
<evidence type="ECO:0000256" key="4">
    <source>
        <dbReference type="ARBA" id="ARBA00022840"/>
    </source>
</evidence>
<dbReference type="CDD" id="cd14014">
    <property type="entry name" value="STKc_PknB_like"/>
    <property type="match status" value="1"/>
</dbReference>
<evidence type="ECO:0000256" key="3">
    <source>
        <dbReference type="ARBA" id="ARBA00022777"/>
    </source>
</evidence>
<sequence>MANLPVDPFPPASPSLAWRATLARWRQLLGGRRRQAAADSTGLASTVVDTVQMSEQPDPTAAAPLDGAPTRIGRYTLRQRIGEGGLGTVYAADDPLLSRRVAIKTVNLAAAGDTHPGGRSYNELFLREARASARLSHPNIVTVFDAGLSTEGAYIAMELMPGRDLRQRLAEGWRPTIGEALLVARRVADALAYAHSKGVIHRDIKPANIFMVGRTHPKVLDFGIARVTRVRVEGDSEQPAFLGGSPHYMAPEQLLGGETDARTDVFALGAVLYEMLAGRKAFDGQTLEEIGQAVLATPPRPAHELAPGVPAAVSQIVSRALAREPDARPRSARALARELRDWLRDHPESLEAGDVEAQPLAQAGRWVLAGVTAAGLMVAGFGVWLANERNHDDLLVAATAPAIDSAPPAAALEATAPVPAIAPQPAPVAAPVAVAPPVVRESTQPAPLPATTAKAVATTTTATAAAATAPAVAASGVLQLAVTPWAEVEVDGKKLGVTPPLNRLVLATGQHELVLRNSGRPPQRITVEIDAEQPTTIRHRF</sequence>
<keyword evidence="1" id="KW-0808">Transferase</keyword>
<keyword evidence="3 6" id="KW-0418">Kinase</keyword>
<dbReference type="RefSeq" id="WP_242616931.1">
    <property type="nucleotide sequence ID" value="NZ_SHKP01000006.1"/>
</dbReference>
<proteinExistence type="predicted"/>
<dbReference type="PANTHER" id="PTHR43289:SF6">
    <property type="entry name" value="SERINE_THREONINE-PROTEIN KINASE NEKL-3"/>
    <property type="match status" value="1"/>
</dbReference>
<protein>
    <submittedName>
        <fullName evidence="6">Serine/threonine-protein kinase</fullName>
    </submittedName>
</protein>
<keyword evidence="4" id="KW-0067">ATP-binding</keyword>
<gene>
    <name evidence="6" type="ORF">EV670_2340</name>
</gene>
<dbReference type="InterPro" id="IPR008271">
    <property type="entry name" value="Ser/Thr_kinase_AS"/>
</dbReference>
<dbReference type="SUPFAM" id="SSF56112">
    <property type="entry name" value="Protein kinase-like (PK-like)"/>
    <property type="match status" value="1"/>
</dbReference>
<name>A0A4Q7VNI9_9BURK</name>
<dbReference type="EMBL" id="SHKP01000006">
    <property type="protein sequence ID" value="RZT97940.1"/>
    <property type="molecule type" value="Genomic_DNA"/>
</dbReference>
<dbReference type="Pfam" id="PF00069">
    <property type="entry name" value="Pkinase"/>
    <property type="match status" value="1"/>
</dbReference>
<dbReference type="Gene3D" id="3.30.200.20">
    <property type="entry name" value="Phosphorylase Kinase, domain 1"/>
    <property type="match status" value="1"/>
</dbReference>
<dbReference type="Gene3D" id="1.10.510.10">
    <property type="entry name" value="Transferase(Phosphotransferase) domain 1"/>
    <property type="match status" value="1"/>
</dbReference>
<evidence type="ECO:0000313" key="6">
    <source>
        <dbReference type="EMBL" id="RZT97940.1"/>
    </source>
</evidence>
<dbReference type="InterPro" id="IPR011009">
    <property type="entry name" value="Kinase-like_dom_sf"/>
</dbReference>
<comment type="caution">
    <text evidence="6">The sequence shown here is derived from an EMBL/GenBank/DDBJ whole genome shotgun (WGS) entry which is preliminary data.</text>
</comment>
<dbReference type="InterPro" id="IPR000719">
    <property type="entry name" value="Prot_kinase_dom"/>
</dbReference>